<dbReference type="Proteomes" id="UP000315234">
    <property type="component" value="Unassembled WGS sequence"/>
</dbReference>
<dbReference type="AlphaFoldDB" id="A0AAQ1TTN3"/>
<comment type="caution">
    <text evidence="1">The sequence shown here is derived from an EMBL/GenBank/DDBJ whole genome shotgun (WGS) entry which is preliminary data.</text>
</comment>
<dbReference type="InterPro" id="IPR016039">
    <property type="entry name" value="Thiolase-like"/>
</dbReference>
<dbReference type="EMBL" id="BJLD01000001">
    <property type="protein sequence ID" value="GEA42682.1"/>
    <property type="molecule type" value="Genomic_DNA"/>
</dbReference>
<sequence>MRWVKPTSWSPAASTTCKASPSKAGAALFQTGGIIDVFRTGRIPANVSLDCVDPLIAPKAKNPVWLRSPLDLGAAGRPVKAAALTSLGFGHVGALIVYAHPGVFEEAVAKQRGADAATAWRERAEQRLAAGHDR</sequence>
<proteinExistence type="predicted"/>
<dbReference type="GO" id="GO:0016746">
    <property type="term" value="F:acyltransferase activity"/>
    <property type="evidence" value="ECO:0007669"/>
    <property type="project" value="InterPro"/>
</dbReference>
<accession>A0AAQ1TTN3</accession>
<evidence type="ECO:0000313" key="2">
    <source>
        <dbReference type="Proteomes" id="UP000315234"/>
    </source>
</evidence>
<gene>
    <name evidence="1" type="ORF">Cst04h_08520</name>
</gene>
<name>A0AAQ1TTN3_CORST</name>
<organism evidence="1 2">
    <name type="scientific">Corynebacterium striatum</name>
    <dbReference type="NCBI Taxonomy" id="43770"/>
    <lineage>
        <taxon>Bacteria</taxon>
        <taxon>Bacillati</taxon>
        <taxon>Actinomycetota</taxon>
        <taxon>Actinomycetes</taxon>
        <taxon>Mycobacteriales</taxon>
        <taxon>Corynebacteriaceae</taxon>
        <taxon>Corynebacterium</taxon>
    </lineage>
</organism>
<protein>
    <submittedName>
        <fullName evidence="1">Uncharacterized protein</fullName>
    </submittedName>
</protein>
<reference evidence="1 2" key="1">
    <citation type="submission" date="2019-06" db="EMBL/GenBank/DDBJ databases">
        <title>Draft genome sequence of Corynebacterium striatum NBRC 15291.</title>
        <authorList>
            <person name="Miura T."/>
            <person name="Furukawa M."/>
            <person name="Shimamura M."/>
            <person name="Ohyama Y."/>
            <person name="Yamazoe A."/>
            <person name="Kawasaki H."/>
        </authorList>
    </citation>
    <scope>NUCLEOTIDE SEQUENCE [LARGE SCALE GENOMIC DNA]</scope>
    <source>
        <strain evidence="1 2">NBRC 15291</strain>
    </source>
</reference>
<evidence type="ECO:0000313" key="1">
    <source>
        <dbReference type="EMBL" id="GEA42682.1"/>
    </source>
</evidence>
<dbReference type="Gene3D" id="3.40.47.10">
    <property type="match status" value="1"/>
</dbReference>